<dbReference type="EMBL" id="CP004387">
    <property type="protein sequence ID" value="AJD47884.1"/>
    <property type="molecule type" value="Genomic_DNA"/>
</dbReference>
<dbReference type="SUPFAM" id="SSF52317">
    <property type="entry name" value="Class I glutamine amidotransferase-like"/>
    <property type="match status" value="1"/>
</dbReference>
<dbReference type="InterPro" id="IPR018060">
    <property type="entry name" value="HTH_AraC"/>
</dbReference>
<accession>A0A0B4XI81</accession>
<proteinExistence type="predicted"/>
<dbReference type="PANTHER" id="PTHR43130:SF11">
    <property type="entry name" value="TRANSCRIPTIONAL REGULATORY PROTEIN"/>
    <property type="match status" value="1"/>
</dbReference>
<evidence type="ECO:0000256" key="2">
    <source>
        <dbReference type="ARBA" id="ARBA00023125"/>
    </source>
</evidence>
<dbReference type="Gene3D" id="3.40.50.880">
    <property type="match status" value="1"/>
</dbReference>
<dbReference type="SUPFAM" id="SSF46689">
    <property type="entry name" value="Homeodomain-like"/>
    <property type="match status" value="1"/>
</dbReference>
<dbReference type="HOGENOM" id="CLU_000445_59_0_6"/>
<gene>
    <name evidence="5" type="ORF">S7S_07340</name>
</gene>
<dbReference type="InterPro" id="IPR002818">
    <property type="entry name" value="DJ-1/PfpI"/>
</dbReference>
<dbReference type="InterPro" id="IPR009057">
    <property type="entry name" value="Homeodomain-like_sf"/>
</dbReference>
<dbReference type="PROSITE" id="PS01124">
    <property type="entry name" value="HTH_ARAC_FAMILY_2"/>
    <property type="match status" value="1"/>
</dbReference>
<dbReference type="InterPro" id="IPR029062">
    <property type="entry name" value="Class_I_gatase-like"/>
</dbReference>
<dbReference type="InterPro" id="IPR018062">
    <property type="entry name" value="HTH_AraC-typ_CS"/>
</dbReference>
<keyword evidence="3" id="KW-0804">Transcription</keyword>
<feature type="domain" description="HTH araC/xylS-type" evidence="4">
    <location>
        <begin position="222"/>
        <end position="320"/>
    </location>
</feature>
<sequence>MTDFTVLVLPGAYASSVAVTLDMLQAAAAIAPHLNTPQPRWRVVSPTAGTVPLSSGLQLATRTLPARADRSTWIIPGLGVDQPQALTVRLQQDDARRASEALRRHAARGGAVAASCSAVFLLQHTGLLTGRRATTSWWLAGHLRQQAPACEVAAEQMVCVDGPLCTAGAALAQSDMMLHLLRSRFGTALAERVARLLLLDAREAQSPFVVPSMLAQGNELIRQLTRRIEASLPQPPDVATLAAEQAMSSRTLSRHVRAATGQGVLALVQSVRLNRARRLLESSRLSIEQIAAQVGYHDATALRRLVRKATGATPSHFRAGNKKAP</sequence>
<dbReference type="AlphaFoldDB" id="A0A0B4XI81"/>
<evidence type="ECO:0000313" key="6">
    <source>
        <dbReference type="Proteomes" id="UP000006764"/>
    </source>
</evidence>
<dbReference type="STRING" id="391936.S7S_07340"/>
<keyword evidence="1" id="KW-0805">Transcription regulation</keyword>
<organism evidence="5 6">
    <name type="scientific">Isoalcanivorax pacificus W11-5</name>
    <dbReference type="NCBI Taxonomy" id="391936"/>
    <lineage>
        <taxon>Bacteria</taxon>
        <taxon>Pseudomonadati</taxon>
        <taxon>Pseudomonadota</taxon>
        <taxon>Gammaproteobacteria</taxon>
        <taxon>Oceanospirillales</taxon>
        <taxon>Alcanivoracaceae</taxon>
        <taxon>Isoalcanivorax</taxon>
    </lineage>
</organism>
<evidence type="ECO:0000256" key="3">
    <source>
        <dbReference type="ARBA" id="ARBA00023163"/>
    </source>
</evidence>
<evidence type="ECO:0000256" key="1">
    <source>
        <dbReference type="ARBA" id="ARBA00023015"/>
    </source>
</evidence>
<evidence type="ECO:0000259" key="4">
    <source>
        <dbReference type="PROSITE" id="PS01124"/>
    </source>
</evidence>
<dbReference type="Pfam" id="PF01965">
    <property type="entry name" value="DJ-1_PfpI"/>
    <property type="match status" value="1"/>
</dbReference>
<dbReference type="PANTHER" id="PTHR43130">
    <property type="entry name" value="ARAC-FAMILY TRANSCRIPTIONAL REGULATOR"/>
    <property type="match status" value="1"/>
</dbReference>
<keyword evidence="6" id="KW-1185">Reference proteome</keyword>
<dbReference type="Pfam" id="PF12833">
    <property type="entry name" value="HTH_18"/>
    <property type="match status" value="1"/>
</dbReference>
<reference evidence="5 6" key="1">
    <citation type="journal article" date="2012" name="J. Bacteriol.">
        <title>Genome sequence of an alkane-degrading bacterium, Alcanivorax pacificus type strain W11-5, isolated from deep sea sediment.</title>
        <authorList>
            <person name="Lai Q."/>
            <person name="Shao Z."/>
        </authorList>
    </citation>
    <scope>NUCLEOTIDE SEQUENCE [LARGE SCALE GENOMIC DNA]</scope>
    <source>
        <strain evidence="5 6">W11-5</strain>
    </source>
</reference>
<protein>
    <submittedName>
        <fullName evidence="5">AraC family transcriptional regulator</fullName>
    </submittedName>
</protein>
<name>A0A0B4XI81_9GAMM</name>
<dbReference type="PROSITE" id="PS00041">
    <property type="entry name" value="HTH_ARAC_FAMILY_1"/>
    <property type="match status" value="1"/>
</dbReference>
<dbReference type="SMART" id="SM00342">
    <property type="entry name" value="HTH_ARAC"/>
    <property type="match status" value="1"/>
</dbReference>
<dbReference type="KEGG" id="apac:S7S_07340"/>
<dbReference type="GO" id="GO:0043565">
    <property type="term" value="F:sequence-specific DNA binding"/>
    <property type="evidence" value="ECO:0007669"/>
    <property type="project" value="InterPro"/>
</dbReference>
<dbReference type="GO" id="GO:0003700">
    <property type="term" value="F:DNA-binding transcription factor activity"/>
    <property type="evidence" value="ECO:0007669"/>
    <property type="project" value="InterPro"/>
</dbReference>
<dbReference type="Proteomes" id="UP000006764">
    <property type="component" value="Chromosome"/>
</dbReference>
<dbReference type="OrthoDB" id="9803764at2"/>
<keyword evidence="2" id="KW-0238">DNA-binding</keyword>
<dbReference type="Gene3D" id="1.10.10.60">
    <property type="entry name" value="Homeodomain-like"/>
    <property type="match status" value="1"/>
</dbReference>
<dbReference type="InterPro" id="IPR052158">
    <property type="entry name" value="INH-QAR"/>
</dbReference>
<evidence type="ECO:0000313" key="5">
    <source>
        <dbReference type="EMBL" id="AJD47884.1"/>
    </source>
</evidence>
<dbReference type="RefSeq" id="WP_008739225.1">
    <property type="nucleotide sequence ID" value="NZ_CP004387.1"/>
</dbReference>